<sequence length="108" mass="12179">MIKRRALELKRYLIPAINLSRPMRVKKKTPEAKPLTATSQFALTSNVPRSSPGVARDVLPGAEENWMEPCKRASRFRVSPPPLIIQPRITGTPVLERHVHGFREGNES</sequence>
<accession>A0A5B0NHP0</accession>
<dbReference type="AlphaFoldDB" id="A0A5B0NHP0"/>
<evidence type="ECO:0000313" key="3">
    <source>
        <dbReference type="Proteomes" id="UP000324748"/>
    </source>
</evidence>
<organism evidence="1 3">
    <name type="scientific">Puccinia graminis f. sp. tritici</name>
    <dbReference type="NCBI Taxonomy" id="56615"/>
    <lineage>
        <taxon>Eukaryota</taxon>
        <taxon>Fungi</taxon>
        <taxon>Dikarya</taxon>
        <taxon>Basidiomycota</taxon>
        <taxon>Pucciniomycotina</taxon>
        <taxon>Pucciniomycetes</taxon>
        <taxon>Pucciniales</taxon>
        <taxon>Pucciniaceae</taxon>
        <taxon>Puccinia</taxon>
    </lineage>
</organism>
<dbReference type="Proteomes" id="UP000325313">
    <property type="component" value="Unassembled WGS sequence"/>
</dbReference>
<protein>
    <submittedName>
        <fullName evidence="1">Uncharacterized protein</fullName>
    </submittedName>
</protein>
<name>A0A5B0NHP0_PUCGR</name>
<evidence type="ECO:0000313" key="4">
    <source>
        <dbReference type="Proteomes" id="UP000325313"/>
    </source>
</evidence>
<comment type="caution">
    <text evidence="1">The sequence shown here is derived from an EMBL/GenBank/DDBJ whole genome shotgun (WGS) entry which is preliminary data.</text>
</comment>
<keyword evidence="3" id="KW-1185">Reference proteome</keyword>
<proteinExistence type="predicted"/>
<dbReference type="EMBL" id="VDEP01000371">
    <property type="protein sequence ID" value="KAA1095614.1"/>
    <property type="molecule type" value="Genomic_DNA"/>
</dbReference>
<gene>
    <name evidence="1" type="ORF">PGT21_032509</name>
    <name evidence="2" type="ORF">PGTUg99_010299</name>
</gene>
<dbReference type="Proteomes" id="UP000324748">
    <property type="component" value="Unassembled WGS sequence"/>
</dbReference>
<evidence type="ECO:0000313" key="1">
    <source>
        <dbReference type="EMBL" id="KAA1087488.1"/>
    </source>
</evidence>
<dbReference type="EMBL" id="VSWC01000105">
    <property type="protein sequence ID" value="KAA1087488.1"/>
    <property type="molecule type" value="Genomic_DNA"/>
</dbReference>
<reference evidence="3 4" key="1">
    <citation type="submission" date="2019-05" db="EMBL/GenBank/DDBJ databases">
        <title>Emergence of the Ug99 lineage of the wheat stem rust pathogen through somatic hybridization.</title>
        <authorList>
            <person name="Li F."/>
            <person name="Upadhyaya N.M."/>
            <person name="Sperschneider J."/>
            <person name="Matny O."/>
            <person name="Nguyen-Phuc H."/>
            <person name="Mago R."/>
            <person name="Raley C."/>
            <person name="Miller M.E."/>
            <person name="Silverstein K.A.T."/>
            <person name="Henningsen E."/>
            <person name="Hirsch C.D."/>
            <person name="Visser B."/>
            <person name="Pretorius Z.A."/>
            <person name="Steffenson B.J."/>
            <person name="Schwessinger B."/>
            <person name="Dodds P.N."/>
            <person name="Figueroa M."/>
        </authorList>
    </citation>
    <scope>NUCLEOTIDE SEQUENCE [LARGE SCALE GENOMIC DNA]</scope>
    <source>
        <strain evidence="1">21-0</strain>
        <strain evidence="2 4">Ug99</strain>
    </source>
</reference>
<evidence type="ECO:0000313" key="2">
    <source>
        <dbReference type="EMBL" id="KAA1095614.1"/>
    </source>
</evidence>